<dbReference type="GO" id="GO:0004827">
    <property type="term" value="F:proline-tRNA ligase activity"/>
    <property type="evidence" value="ECO:0007669"/>
    <property type="project" value="TreeGrafter"/>
</dbReference>
<accession>X1VX76</accession>
<reference evidence="1" key="1">
    <citation type="journal article" date="2014" name="Front. Microbiol.">
        <title>High frequency of phylogenetically diverse reductive dehalogenase-homologous genes in deep subseafloor sedimentary metagenomes.</title>
        <authorList>
            <person name="Kawai M."/>
            <person name="Futagami T."/>
            <person name="Toyoda A."/>
            <person name="Takaki Y."/>
            <person name="Nishi S."/>
            <person name="Hori S."/>
            <person name="Arai W."/>
            <person name="Tsubouchi T."/>
            <person name="Morono Y."/>
            <person name="Uchiyama I."/>
            <person name="Ito T."/>
            <person name="Fujiyama A."/>
            <person name="Inagaki F."/>
            <person name="Takami H."/>
        </authorList>
    </citation>
    <scope>NUCLEOTIDE SEQUENCE</scope>
    <source>
        <strain evidence="1">Expedition CK06-06</strain>
    </source>
</reference>
<dbReference type="AlphaFoldDB" id="X1VX76"/>
<evidence type="ECO:0000313" key="1">
    <source>
        <dbReference type="EMBL" id="GAJ16170.1"/>
    </source>
</evidence>
<protein>
    <recommendedName>
        <fullName evidence="2">Proline--tRNA ligase</fullName>
    </recommendedName>
</protein>
<sequence>MRLSTMFGRTLREIPADAKLISHQLCVRAGLIRQVAAGIYTYLPLGWRVLRKIEQIMREEMDAIGGQELLMPVVHPAELWRATGRYDAAAPGPALLRFKDRGGARHGVGHDPRGGGGRFGTAGAAFL</sequence>
<dbReference type="SUPFAM" id="SSF55681">
    <property type="entry name" value="Class II aaRS and biotin synthetases"/>
    <property type="match status" value="1"/>
</dbReference>
<proteinExistence type="predicted"/>
<gene>
    <name evidence="1" type="ORF">S12H4_44736</name>
</gene>
<dbReference type="EMBL" id="BARW01027589">
    <property type="protein sequence ID" value="GAJ16170.1"/>
    <property type="molecule type" value="Genomic_DNA"/>
</dbReference>
<dbReference type="InterPro" id="IPR050062">
    <property type="entry name" value="Pro-tRNA_synthetase"/>
</dbReference>
<name>X1VX76_9ZZZZ</name>
<dbReference type="Gene3D" id="3.30.930.10">
    <property type="entry name" value="Bira Bifunctional Protein, Domain 2"/>
    <property type="match status" value="1"/>
</dbReference>
<evidence type="ECO:0008006" key="2">
    <source>
        <dbReference type="Google" id="ProtNLM"/>
    </source>
</evidence>
<organism evidence="1">
    <name type="scientific">marine sediment metagenome</name>
    <dbReference type="NCBI Taxonomy" id="412755"/>
    <lineage>
        <taxon>unclassified sequences</taxon>
        <taxon>metagenomes</taxon>
        <taxon>ecological metagenomes</taxon>
    </lineage>
</organism>
<comment type="caution">
    <text evidence="1">The sequence shown here is derived from an EMBL/GenBank/DDBJ whole genome shotgun (WGS) entry which is preliminary data.</text>
</comment>
<feature type="non-terminal residue" evidence="1">
    <location>
        <position position="127"/>
    </location>
</feature>
<dbReference type="PANTHER" id="PTHR42753:SF2">
    <property type="entry name" value="PROLINE--TRNA LIGASE"/>
    <property type="match status" value="1"/>
</dbReference>
<dbReference type="GO" id="GO:0005829">
    <property type="term" value="C:cytosol"/>
    <property type="evidence" value="ECO:0007669"/>
    <property type="project" value="TreeGrafter"/>
</dbReference>
<dbReference type="InterPro" id="IPR045864">
    <property type="entry name" value="aa-tRNA-synth_II/BPL/LPL"/>
</dbReference>
<dbReference type="PANTHER" id="PTHR42753">
    <property type="entry name" value="MITOCHONDRIAL RIBOSOME PROTEIN L39/PROLYL-TRNA LIGASE FAMILY MEMBER"/>
    <property type="match status" value="1"/>
</dbReference>
<dbReference type="GO" id="GO:0006433">
    <property type="term" value="P:prolyl-tRNA aminoacylation"/>
    <property type="evidence" value="ECO:0007669"/>
    <property type="project" value="TreeGrafter"/>
</dbReference>